<gene>
    <name evidence="2" type="ORF">P5673_000807</name>
</gene>
<organism evidence="2 3">
    <name type="scientific">Acropora cervicornis</name>
    <name type="common">Staghorn coral</name>
    <dbReference type="NCBI Taxonomy" id="6130"/>
    <lineage>
        <taxon>Eukaryota</taxon>
        <taxon>Metazoa</taxon>
        <taxon>Cnidaria</taxon>
        <taxon>Anthozoa</taxon>
        <taxon>Hexacorallia</taxon>
        <taxon>Scleractinia</taxon>
        <taxon>Astrocoeniina</taxon>
        <taxon>Acroporidae</taxon>
        <taxon>Acropora</taxon>
    </lineage>
</organism>
<evidence type="ECO:0000313" key="2">
    <source>
        <dbReference type="EMBL" id="KAK2574615.1"/>
    </source>
</evidence>
<sequence length="163" mass="18178">MDGSEDHYQYFQGLVNGNLDMTVNKYGEIFPAQVLLGICGSGHLDYRFGIPERTSPEVSTYVLTSRAQDEPVEHDAVVSKDGKKALPAFSRYFPSVCTSNTPKPVSRRQSCALNANPQTSFQDGGDRQQDDRNGNDIQNDKHSRKNSPQTKEDENVVKVLRLV</sequence>
<reference evidence="2" key="2">
    <citation type="journal article" date="2023" name="Science">
        <title>Genomic signatures of disease resistance in endangered staghorn corals.</title>
        <authorList>
            <person name="Vollmer S.V."/>
            <person name="Selwyn J.D."/>
            <person name="Despard B.A."/>
            <person name="Roesel C.L."/>
        </authorList>
    </citation>
    <scope>NUCLEOTIDE SEQUENCE</scope>
    <source>
        <strain evidence="2">K2</strain>
    </source>
</reference>
<dbReference type="EMBL" id="JARQWQ010000001">
    <property type="protein sequence ID" value="KAK2574615.1"/>
    <property type="molecule type" value="Genomic_DNA"/>
</dbReference>
<name>A0AAD9R859_ACRCE</name>
<evidence type="ECO:0000256" key="1">
    <source>
        <dbReference type="SAM" id="MobiDB-lite"/>
    </source>
</evidence>
<dbReference type="AlphaFoldDB" id="A0AAD9R859"/>
<feature type="region of interest" description="Disordered" evidence="1">
    <location>
        <begin position="97"/>
        <end position="158"/>
    </location>
</feature>
<accession>A0AAD9R859</accession>
<feature type="compositionally biased region" description="Basic and acidic residues" evidence="1">
    <location>
        <begin position="124"/>
        <end position="141"/>
    </location>
</feature>
<proteinExistence type="predicted"/>
<reference evidence="2" key="1">
    <citation type="journal article" date="2023" name="G3 (Bethesda)">
        <title>Whole genome assembly and annotation of the endangered Caribbean coral Acropora cervicornis.</title>
        <authorList>
            <person name="Selwyn J.D."/>
            <person name="Vollmer S.V."/>
        </authorList>
    </citation>
    <scope>NUCLEOTIDE SEQUENCE</scope>
    <source>
        <strain evidence="2">K2</strain>
    </source>
</reference>
<dbReference type="Proteomes" id="UP001249851">
    <property type="component" value="Unassembled WGS sequence"/>
</dbReference>
<keyword evidence="3" id="KW-1185">Reference proteome</keyword>
<protein>
    <submittedName>
        <fullName evidence="2">Uncharacterized protein</fullName>
    </submittedName>
</protein>
<comment type="caution">
    <text evidence="2">The sequence shown here is derived from an EMBL/GenBank/DDBJ whole genome shotgun (WGS) entry which is preliminary data.</text>
</comment>
<feature type="compositionally biased region" description="Polar residues" evidence="1">
    <location>
        <begin position="97"/>
        <end position="121"/>
    </location>
</feature>
<evidence type="ECO:0000313" key="3">
    <source>
        <dbReference type="Proteomes" id="UP001249851"/>
    </source>
</evidence>